<dbReference type="Proteomes" id="UP000051906">
    <property type="component" value="Unassembled WGS sequence"/>
</dbReference>
<feature type="transmembrane region" description="Helical" evidence="7">
    <location>
        <begin position="198"/>
        <end position="216"/>
    </location>
</feature>
<dbReference type="PROSITE" id="PS50850">
    <property type="entry name" value="MFS"/>
    <property type="match status" value="1"/>
</dbReference>
<dbReference type="InterPro" id="IPR036259">
    <property type="entry name" value="MFS_trans_sf"/>
</dbReference>
<protein>
    <submittedName>
        <fullName evidence="9">Tetracycline resistance protein</fullName>
    </submittedName>
</protein>
<keyword evidence="6 7" id="KW-0472">Membrane</keyword>
<dbReference type="PRINTS" id="PR01036">
    <property type="entry name" value="TCRTETB"/>
</dbReference>
<keyword evidence="4 7" id="KW-0812">Transmembrane</keyword>
<evidence type="ECO:0000259" key="8">
    <source>
        <dbReference type="PROSITE" id="PS50850"/>
    </source>
</evidence>
<gene>
    <name evidence="9" type="ORF">IV54_GL000886</name>
</gene>
<keyword evidence="2" id="KW-0813">Transport</keyword>
<feature type="transmembrane region" description="Helical" evidence="7">
    <location>
        <begin position="259"/>
        <end position="286"/>
    </location>
</feature>
<feature type="transmembrane region" description="Helical" evidence="7">
    <location>
        <begin position="139"/>
        <end position="160"/>
    </location>
</feature>
<feature type="transmembrane region" description="Helical" evidence="7">
    <location>
        <begin position="323"/>
        <end position="341"/>
    </location>
</feature>
<dbReference type="InterPro" id="IPR011701">
    <property type="entry name" value="MFS"/>
</dbReference>
<dbReference type="PANTHER" id="PTHR42718">
    <property type="entry name" value="MAJOR FACILITATOR SUPERFAMILY MULTIDRUG TRANSPORTER MFSC"/>
    <property type="match status" value="1"/>
</dbReference>
<feature type="transmembrane region" description="Helical" evidence="7">
    <location>
        <begin position="292"/>
        <end position="311"/>
    </location>
</feature>
<dbReference type="SUPFAM" id="SSF103473">
    <property type="entry name" value="MFS general substrate transporter"/>
    <property type="match status" value="1"/>
</dbReference>
<dbReference type="STRING" id="616990.IV54_GL000886"/>
<feature type="transmembrane region" description="Helical" evidence="7">
    <location>
        <begin position="79"/>
        <end position="97"/>
    </location>
</feature>
<evidence type="ECO:0000256" key="6">
    <source>
        <dbReference type="ARBA" id="ARBA00023136"/>
    </source>
</evidence>
<dbReference type="PANTHER" id="PTHR42718:SF46">
    <property type="entry name" value="BLR6921 PROTEIN"/>
    <property type="match status" value="1"/>
</dbReference>
<feature type="transmembrane region" description="Helical" evidence="7">
    <location>
        <begin position="50"/>
        <end position="70"/>
    </location>
</feature>
<evidence type="ECO:0000313" key="9">
    <source>
        <dbReference type="EMBL" id="KRO04711.1"/>
    </source>
</evidence>
<feature type="transmembrane region" description="Helical" evidence="7">
    <location>
        <begin position="222"/>
        <end position="239"/>
    </location>
</feature>
<evidence type="ECO:0000256" key="4">
    <source>
        <dbReference type="ARBA" id="ARBA00022692"/>
    </source>
</evidence>
<feature type="domain" description="Major facilitator superfamily (MFS) profile" evidence="8">
    <location>
        <begin position="1"/>
        <end position="449"/>
    </location>
</feature>
<dbReference type="GO" id="GO:0005886">
    <property type="term" value="C:plasma membrane"/>
    <property type="evidence" value="ECO:0007669"/>
    <property type="project" value="UniProtKB-SubCell"/>
</dbReference>
<dbReference type="InterPro" id="IPR020846">
    <property type="entry name" value="MFS_dom"/>
</dbReference>
<dbReference type="GO" id="GO:0022857">
    <property type="term" value="F:transmembrane transporter activity"/>
    <property type="evidence" value="ECO:0007669"/>
    <property type="project" value="InterPro"/>
</dbReference>
<keyword evidence="10" id="KW-1185">Reference proteome</keyword>
<accession>A0A0R2LU05</accession>
<name>A0A0R2LU05_9LACO</name>
<evidence type="ECO:0000256" key="3">
    <source>
        <dbReference type="ARBA" id="ARBA00022475"/>
    </source>
</evidence>
<evidence type="ECO:0000256" key="2">
    <source>
        <dbReference type="ARBA" id="ARBA00022448"/>
    </source>
</evidence>
<organism evidence="9 10">
    <name type="scientific">Levilactobacillus paucivorans</name>
    <dbReference type="NCBI Taxonomy" id="616990"/>
    <lineage>
        <taxon>Bacteria</taxon>
        <taxon>Bacillati</taxon>
        <taxon>Bacillota</taxon>
        <taxon>Bacilli</taxon>
        <taxon>Lactobacillales</taxon>
        <taxon>Lactobacillaceae</taxon>
        <taxon>Levilactobacillus</taxon>
    </lineage>
</organism>
<feature type="transmembrane region" description="Helical" evidence="7">
    <location>
        <begin position="166"/>
        <end position="186"/>
    </location>
</feature>
<dbReference type="PATRIC" id="fig|616990.3.peg.961"/>
<feature type="transmembrane region" description="Helical" evidence="7">
    <location>
        <begin position="347"/>
        <end position="365"/>
    </location>
</feature>
<feature type="transmembrane region" description="Helical" evidence="7">
    <location>
        <begin position="416"/>
        <end position="440"/>
    </location>
</feature>
<comment type="caution">
    <text evidence="9">The sequence shown here is derived from an EMBL/GenBank/DDBJ whole genome shotgun (WGS) entry which is preliminary data.</text>
</comment>
<feature type="transmembrane region" description="Helical" evidence="7">
    <location>
        <begin position="103"/>
        <end position="127"/>
    </location>
</feature>
<dbReference type="EMBL" id="JQCA01000025">
    <property type="protein sequence ID" value="KRO04711.1"/>
    <property type="molecule type" value="Genomic_DNA"/>
</dbReference>
<sequence length="457" mass="49895">MNEMNTERKVARVLPWMMLVMISASSLLNAFSIIPALLAHYFNVNAATMSWQTVVITLAMGVAGIVYATLADYISIRRLMIVGLILMTAGLLLGFFFSHNLLLVIIASALATLGGQSANALLLVTAVRYLSKEASDRYFGYYSACINAAQLLGVLLGGFLTSWIGWRYLFIFPLISVVTIYFVLKYLPEDSKLATQKLDVFGISLLTLFTFLLSLFFNQNSWTILALAIAVLIGLYFYIGHHANAFVSLDFFKNKRYTLAIILGGLVNSLLVAYPFMFSFLCASIYHTQPLQVSEILIPSYIVAILVATFASNIAKLWGLERTVLISLALILIGLLMDAAFLESGVWVLVVASSIFSGGMALFSPQVQALMFSALPADKVGVGSGIYGLVFSTSMSLGTAITGTLLAAKWLHNPSIFPFLSTTAVSFSNILLLFIIWIIVTMTLTLSTRKILFGGND</sequence>
<dbReference type="Gene3D" id="1.20.1720.10">
    <property type="entry name" value="Multidrug resistance protein D"/>
    <property type="match status" value="1"/>
</dbReference>
<keyword evidence="3" id="KW-1003">Cell membrane</keyword>
<dbReference type="Pfam" id="PF07690">
    <property type="entry name" value="MFS_1"/>
    <property type="match status" value="1"/>
</dbReference>
<feature type="transmembrane region" description="Helical" evidence="7">
    <location>
        <begin position="12"/>
        <end position="38"/>
    </location>
</feature>
<evidence type="ECO:0000256" key="5">
    <source>
        <dbReference type="ARBA" id="ARBA00022989"/>
    </source>
</evidence>
<evidence type="ECO:0000313" key="10">
    <source>
        <dbReference type="Proteomes" id="UP000051906"/>
    </source>
</evidence>
<evidence type="ECO:0000256" key="7">
    <source>
        <dbReference type="SAM" id="Phobius"/>
    </source>
</evidence>
<reference evidence="9 10" key="1">
    <citation type="journal article" date="2015" name="Genome Announc.">
        <title>Expanding the biotechnology potential of lactobacilli through comparative genomics of 213 strains and associated genera.</title>
        <authorList>
            <person name="Sun Z."/>
            <person name="Harris H.M."/>
            <person name="McCann A."/>
            <person name="Guo C."/>
            <person name="Argimon S."/>
            <person name="Zhang W."/>
            <person name="Yang X."/>
            <person name="Jeffery I.B."/>
            <person name="Cooney J.C."/>
            <person name="Kagawa T.F."/>
            <person name="Liu W."/>
            <person name="Song Y."/>
            <person name="Salvetti E."/>
            <person name="Wrobel A."/>
            <person name="Rasinkangas P."/>
            <person name="Parkhill J."/>
            <person name="Rea M.C."/>
            <person name="O'Sullivan O."/>
            <person name="Ritari J."/>
            <person name="Douillard F.P."/>
            <person name="Paul Ross R."/>
            <person name="Yang R."/>
            <person name="Briner A.E."/>
            <person name="Felis G.E."/>
            <person name="de Vos W.M."/>
            <person name="Barrangou R."/>
            <person name="Klaenhammer T.R."/>
            <person name="Caufield P.W."/>
            <person name="Cui Y."/>
            <person name="Zhang H."/>
            <person name="O'Toole P.W."/>
        </authorList>
    </citation>
    <scope>NUCLEOTIDE SEQUENCE [LARGE SCALE GENOMIC DNA]</scope>
    <source>
        <strain evidence="9 10">DSM 22467</strain>
    </source>
</reference>
<evidence type="ECO:0000256" key="1">
    <source>
        <dbReference type="ARBA" id="ARBA00004651"/>
    </source>
</evidence>
<keyword evidence="5 7" id="KW-1133">Transmembrane helix</keyword>
<dbReference type="AlphaFoldDB" id="A0A0R2LU05"/>
<feature type="transmembrane region" description="Helical" evidence="7">
    <location>
        <begin position="386"/>
        <end position="410"/>
    </location>
</feature>
<proteinExistence type="predicted"/>
<comment type="subcellular location">
    <subcellularLocation>
        <location evidence="1">Cell membrane</location>
        <topology evidence="1">Multi-pass membrane protein</topology>
    </subcellularLocation>
</comment>
<dbReference type="Gene3D" id="1.20.1250.20">
    <property type="entry name" value="MFS general substrate transporter like domains"/>
    <property type="match status" value="1"/>
</dbReference>